<protein>
    <submittedName>
        <fullName evidence="5">AcrR family transcriptional regulator</fullName>
    </submittedName>
</protein>
<feature type="DNA-binding region" description="H-T-H motif" evidence="2">
    <location>
        <begin position="29"/>
        <end position="48"/>
    </location>
</feature>
<dbReference type="SUPFAM" id="SSF46689">
    <property type="entry name" value="Homeodomain-like"/>
    <property type="match status" value="1"/>
</dbReference>
<name>A0ABT1G6D0_9GAMM</name>
<keyword evidence="1 2" id="KW-0238">DNA-binding</keyword>
<proteinExistence type="predicted"/>
<dbReference type="PANTHER" id="PTHR30055:SF235">
    <property type="entry name" value="TRANSCRIPTIONAL REGULATORY PROTEIN"/>
    <property type="match status" value="1"/>
</dbReference>
<dbReference type="PANTHER" id="PTHR30055">
    <property type="entry name" value="HTH-TYPE TRANSCRIPTIONAL REGULATOR RUTR"/>
    <property type="match status" value="1"/>
</dbReference>
<dbReference type="Pfam" id="PF17939">
    <property type="entry name" value="TetR_C_30"/>
    <property type="match status" value="1"/>
</dbReference>
<evidence type="ECO:0000256" key="1">
    <source>
        <dbReference type="ARBA" id="ARBA00023125"/>
    </source>
</evidence>
<dbReference type="InterPro" id="IPR023772">
    <property type="entry name" value="DNA-bd_HTH_TetR-type_CS"/>
</dbReference>
<organism evidence="5 6">
    <name type="scientific">Natronospira proteinivora</name>
    <dbReference type="NCBI Taxonomy" id="1807133"/>
    <lineage>
        <taxon>Bacteria</taxon>
        <taxon>Pseudomonadati</taxon>
        <taxon>Pseudomonadota</taxon>
        <taxon>Gammaproteobacteria</taxon>
        <taxon>Natronospirales</taxon>
        <taxon>Natronospiraceae</taxon>
        <taxon>Natronospira</taxon>
    </lineage>
</organism>
<feature type="region of interest" description="Disordered" evidence="3">
    <location>
        <begin position="219"/>
        <end position="238"/>
    </location>
</feature>
<dbReference type="Pfam" id="PF00440">
    <property type="entry name" value="TetR_N"/>
    <property type="match status" value="1"/>
</dbReference>
<dbReference type="InterPro" id="IPR036271">
    <property type="entry name" value="Tet_transcr_reg_TetR-rel_C_sf"/>
</dbReference>
<accession>A0ABT1G6D0</accession>
<evidence type="ECO:0000256" key="3">
    <source>
        <dbReference type="SAM" id="MobiDB-lite"/>
    </source>
</evidence>
<dbReference type="PROSITE" id="PS01081">
    <property type="entry name" value="HTH_TETR_1"/>
    <property type="match status" value="1"/>
</dbReference>
<evidence type="ECO:0000256" key="2">
    <source>
        <dbReference type="PROSITE-ProRule" id="PRU00335"/>
    </source>
</evidence>
<dbReference type="Gene3D" id="1.10.357.10">
    <property type="entry name" value="Tetracycline Repressor, domain 2"/>
    <property type="match status" value="1"/>
</dbReference>
<dbReference type="InterPro" id="IPR001647">
    <property type="entry name" value="HTH_TetR"/>
</dbReference>
<dbReference type="InterPro" id="IPR009057">
    <property type="entry name" value="Homeodomain-like_sf"/>
</dbReference>
<comment type="caution">
    <text evidence="5">The sequence shown here is derived from an EMBL/GenBank/DDBJ whole genome shotgun (WGS) entry which is preliminary data.</text>
</comment>
<evidence type="ECO:0000313" key="5">
    <source>
        <dbReference type="EMBL" id="MCP1726854.1"/>
    </source>
</evidence>
<keyword evidence="6" id="KW-1185">Reference proteome</keyword>
<evidence type="ECO:0000313" key="6">
    <source>
        <dbReference type="Proteomes" id="UP001523550"/>
    </source>
</evidence>
<dbReference type="InterPro" id="IPR050109">
    <property type="entry name" value="HTH-type_TetR-like_transc_reg"/>
</dbReference>
<feature type="domain" description="HTH tetR-type" evidence="4">
    <location>
        <begin position="6"/>
        <end position="66"/>
    </location>
</feature>
<dbReference type="InterPro" id="IPR041586">
    <property type="entry name" value="PsrA_TetR_C"/>
</dbReference>
<dbReference type="Proteomes" id="UP001523550">
    <property type="component" value="Unassembled WGS sequence"/>
</dbReference>
<reference evidence="5 6" key="1">
    <citation type="submission" date="2022-03" db="EMBL/GenBank/DDBJ databases">
        <title>Genomic Encyclopedia of Type Strains, Phase III (KMG-III): the genomes of soil and plant-associated and newly described type strains.</title>
        <authorList>
            <person name="Whitman W."/>
        </authorList>
    </citation>
    <scope>NUCLEOTIDE SEQUENCE [LARGE SCALE GENOMIC DNA]</scope>
    <source>
        <strain evidence="5 6">BSker1</strain>
    </source>
</reference>
<dbReference type="EMBL" id="JALJYF010000001">
    <property type="protein sequence ID" value="MCP1726854.1"/>
    <property type="molecule type" value="Genomic_DNA"/>
</dbReference>
<evidence type="ECO:0000259" key="4">
    <source>
        <dbReference type="PROSITE" id="PS50977"/>
    </source>
</evidence>
<dbReference type="PROSITE" id="PS50977">
    <property type="entry name" value="HTH_TETR_2"/>
    <property type="match status" value="1"/>
</dbReference>
<dbReference type="SUPFAM" id="SSF48498">
    <property type="entry name" value="Tetracyclin repressor-like, C-terminal domain"/>
    <property type="match status" value="1"/>
</dbReference>
<gene>
    <name evidence="5" type="ORF">J2T60_000819</name>
</gene>
<sequence>MTTVSSPTKERILSAAELLFAETGIATTSLRQITSRARVNLAAVNYHFGSKDGLIDAVYERRLGPVTDGWLGNIETLEKQYGDSAIPVEEIVESFVLPVARLAADEVRGGRIFMRLLAQGYSEARHYFEKLFSSQYQHVLDRYRQALRHAIPDLPSESLCWRLQFLLGALTQGLSGGELLRLIEGQADPRDTKRAVKELIPFLVAGLKAPPPQLEMTVELEDGASPSTMDSSVRKASA</sequence>
<dbReference type="PRINTS" id="PR00455">
    <property type="entry name" value="HTHTETR"/>
</dbReference>
<dbReference type="RefSeq" id="WP_253445788.1">
    <property type="nucleotide sequence ID" value="NZ_JALJYF010000001.1"/>
</dbReference>